<dbReference type="GO" id="GO:0051301">
    <property type="term" value="P:cell division"/>
    <property type="evidence" value="ECO:0007669"/>
    <property type="project" value="UniProtKB-KW"/>
</dbReference>
<feature type="transmembrane region" description="Helical" evidence="11">
    <location>
        <begin position="180"/>
        <end position="204"/>
    </location>
</feature>
<dbReference type="Pfam" id="PF18075">
    <property type="entry name" value="FtsX_ECD"/>
    <property type="match status" value="1"/>
</dbReference>
<evidence type="ECO:0000313" key="14">
    <source>
        <dbReference type="EMBL" id="OGZ64702.1"/>
    </source>
</evidence>
<dbReference type="Gene3D" id="3.30.70.3040">
    <property type="match status" value="1"/>
</dbReference>
<feature type="transmembrane region" description="Helical" evidence="11">
    <location>
        <begin position="233"/>
        <end position="255"/>
    </location>
</feature>
<evidence type="ECO:0000256" key="8">
    <source>
        <dbReference type="ARBA" id="ARBA00023136"/>
    </source>
</evidence>
<accession>A0A1G2HQ84</accession>
<dbReference type="InterPro" id="IPR004513">
    <property type="entry name" value="FtsX"/>
</dbReference>
<dbReference type="InterPro" id="IPR040690">
    <property type="entry name" value="FtsX_ECD"/>
</dbReference>
<dbReference type="InterPro" id="IPR003838">
    <property type="entry name" value="ABC3_permease_C"/>
</dbReference>
<evidence type="ECO:0000256" key="7">
    <source>
        <dbReference type="ARBA" id="ARBA00022989"/>
    </source>
</evidence>
<sequence length="304" mass="34032">MLTNLKRVFHFAFIDFYRNKGMSVAAIFVLTITMLLVTGLFFMRGVSNFLVETIQNKIDIAAYFKADTEEKDILTVKEEILKDSPDIKSIKYVSREEALNDFIEKHKDNNTFLKSLTEVGENPFLASLNIITNGSTAQYEQVSNTLQKDEYDTFIEKVDFSEKKGTIEKIFSITSNINKFGLILGAVLVLVAVSVVFNTIKLIIESSKDEIATMKIVGASTWLIKAPFIIQGAIFGAIAFTTCLLVTLAVTYFLSPGLSVIMPGFILFEYFILNLWMIILIQLGFGVGLGIASSFIVVRKYLKV</sequence>
<keyword evidence="5 10" id="KW-0132">Cell division</keyword>
<dbReference type="PANTHER" id="PTHR47755:SF1">
    <property type="entry name" value="CELL DIVISION PROTEIN FTSX"/>
    <property type="match status" value="1"/>
</dbReference>
<dbReference type="Pfam" id="PF02687">
    <property type="entry name" value="FtsX"/>
    <property type="match status" value="1"/>
</dbReference>
<feature type="domain" description="FtsX extracellular" evidence="13">
    <location>
        <begin position="59"/>
        <end position="148"/>
    </location>
</feature>
<comment type="similarity">
    <text evidence="2 10">Belongs to the ABC-4 integral membrane protein family. FtsX subfamily.</text>
</comment>
<protein>
    <recommendedName>
        <fullName evidence="3 10">Cell division protein FtsX</fullName>
    </recommendedName>
</protein>
<feature type="transmembrane region" description="Helical" evidence="11">
    <location>
        <begin position="21"/>
        <end position="43"/>
    </location>
</feature>
<evidence type="ECO:0000256" key="2">
    <source>
        <dbReference type="ARBA" id="ARBA00007379"/>
    </source>
</evidence>
<evidence type="ECO:0000256" key="3">
    <source>
        <dbReference type="ARBA" id="ARBA00021907"/>
    </source>
</evidence>
<dbReference type="PANTHER" id="PTHR47755">
    <property type="entry name" value="CELL DIVISION PROTEIN FTSX"/>
    <property type="match status" value="1"/>
</dbReference>
<dbReference type="STRING" id="1802202.A2730_01930"/>
<evidence type="ECO:0000256" key="9">
    <source>
        <dbReference type="ARBA" id="ARBA00023306"/>
    </source>
</evidence>
<keyword evidence="9 10" id="KW-0131">Cell cycle</keyword>
<feature type="transmembrane region" description="Helical" evidence="11">
    <location>
        <begin position="275"/>
        <end position="298"/>
    </location>
</feature>
<comment type="caution">
    <text evidence="14">The sequence shown here is derived from an EMBL/GenBank/DDBJ whole genome shotgun (WGS) entry which is preliminary data.</text>
</comment>
<keyword evidence="8 10" id="KW-0472">Membrane</keyword>
<evidence type="ECO:0000256" key="10">
    <source>
        <dbReference type="PIRNR" id="PIRNR003097"/>
    </source>
</evidence>
<dbReference type="EMBL" id="MHOO01000003">
    <property type="protein sequence ID" value="OGZ64702.1"/>
    <property type="molecule type" value="Genomic_DNA"/>
</dbReference>
<evidence type="ECO:0000256" key="6">
    <source>
        <dbReference type="ARBA" id="ARBA00022692"/>
    </source>
</evidence>
<evidence type="ECO:0000259" key="13">
    <source>
        <dbReference type="Pfam" id="PF18075"/>
    </source>
</evidence>
<dbReference type="PIRSF" id="PIRSF003097">
    <property type="entry name" value="FtsX"/>
    <property type="match status" value="1"/>
</dbReference>
<evidence type="ECO:0000259" key="12">
    <source>
        <dbReference type="Pfam" id="PF02687"/>
    </source>
</evidence>
<evidence type="ECO:0000313" key="15">
    <source>
        <dbReference type="Proteomes" id="UP000176855"/>
    </source>
</evidence>
<keyword evidence="4 10" id="KW-1003">Cell membrane</keyword>
<proteinExistence type="inferred from homology"/>
<keyword evidence="7 11" id="KW-1133">Transmembrane helix</keyword>
<gene>
    <name evidence="14" type="ORF">A2730_01930</name>
</gene>
<dbReference type="AlphaFoldDB" id="A0A1G2HQ84"/>
<evidence type="ECO:0000256" key="1">
    <source>
        <dbReference type="ARBA" id="ARBA00004651"/>
    </source>
</evidence>
<keyword evidence="6 11" id="KW-0812">Transmembrane</keyword>
<name>A0A1G2HQ84_9BACT</name>
<dbReference type="GO" id="GO:0005886">
    <property type="term" value="C:plasma membrane"/>
    <property type="evidence" value="ECO:0007669"/>
    <property type="project" value="UniProtKB-SubCell"/>
</dbReference>
<dbReference type="Proteomes" id="UP000176855">
    <property type="component" value="Unassembled WGS sequence"/>
</dbReference>
<feature type="domain" description="ABC3 transporter permease C-terminal" evidence="12">
    <location>
        <begin position="183"/>
        <end position="303"/>
    </location>
</feature>
<evidence type="ECO:0000256" key="5">
    <source>
        <dbReference type="ARBA" id="ARBA00022618"/>
    </source>
</evidence>
<organism evidence="14 15">
    <name type="scientific">Candidatus Staskawiczbacteria bacterium RIFCSPHIGHO2_01_FULL_39_25</name>
    <dbReference type="NCBI Taxonomy" id="1802202"/>
    <lineage>
        <taxon>Bacteria</taxon>
        <taxon>Candidatus Staskawicziibacteriota</taxon>
    </lineage>
</organism>
<evidence type="ECO:0000256" key="4">
    <source>
        <dbReference type="ARBA" id="ARBA00022475"/>
    </source>
</evidence>
<reference evidence="14 15" key="1">
    <citation type="journal article" date="2016" name="Nat. Commun.">
        <title>Thousands of microbial genomes shed light on interconnected biogeochemical processes in an aquifer system.</title>
        <authorList>
            <person name="Anantharaman K."/>
            <person name="Brown C.T."/>
            <person name="Hug L.A."/>
            <person name="Sharon I."/>
            <person name="Castelle C.J."/>
            <person name="Probst A.J."/>
            <person name="Thomas B.C."/>
            <person name="Singh A."/>
            <person name="Wilkins M.J."/>
            <person name="Karaoz U."/>
            <person name="Brodie E.L."/>
            <person name="Williams K.H."/>
            <person name="Hubbard S.S."/>
            <person name="Banfield J.F."/>
        </authorList>
    </citation>
    <scope>NUCLEOTIDE SEQUENCE [LARGE SCALE GENOMIC DNA]</scope>
</reference>
<evidence type="ECO:0000256" key="11">
    <source>
        <dbReference type="SAM" id="Phobius"/>
    </source>
</evidence>
<comment type="subcellular location">
    <subcellularLocation>
        <location evidence="1">Cell membrane</location>
        <topology evidence="1">Multi-pass membrane protein</topology>
    </subcellularLocation>
</comment>